<gene>
    <name evidence="1" type="primary">ATP4_2</name>
    <name evidence="1" type="ORF">EV182_006895</name>
</gene>
<protein>
    <submittedName>
        <fullName evidence="1">Atp4 subunit B of the stator stalk of mitochondrial F1F0 ATP synthase</fullName>
    </submittedName>
</protein>
<evidence type="ECO:0000313" key="2">
    <source>
        <dbReference type="Proteomes" id="UP001145114"/>
    </source>
</evidence>
<comment type="caution">
    <text evidence="1">The sequence shown here is derived from an EMBL/GenBank/DDBJ whole genome shotgun (WGS) entry which is preliminary data.</text>
</comment>
<accession>A0ACC1HB71</accession>
<proteinExistence type="predicted"/>
<dbReference type="EMBL" id="JAMZIH010008137">
    <property type="protein sequence ID" value="KAJ1672581.1"/>
    <property type="molecule type" value="Genomic_DNA"/>
</dbReference>
<dbReference type="Proteomes" id="UP001145114">
    <property type="component" value="Unassembled WGS sequence"/>
</dbReference>
<evidence type="ECO:0000313" key="1">
    <source>
        <dbReference type="EMBL" id="KAJ1672581.1"/>
    </source>
</evidence>
<reference evidence="1" key="1">
    <citation type="submission" date="2022-06" db="EMBL/GenBank/DDBJ databases">
        <title>Phylogenomic reconstructions and comparative analyses of Kickxellomycotina fungi.</title>
        <authorList>
            <person name="Reynolds N.K."/>
            <person name="Stajich J.E."/>
            <person name="Barry K."/>
            <person name="Grigoriev I.V."/>
            <person name="Crous P."/>
            <person name="Smith M.E."/>
        </authorList>
    </citation>
    <scope>NUCLEOTIDE SEQUENCE</scope>
    <source>
        <strain evidence="1">RSA 2271</strain>
    </source>
</reference>
<sequence length="82" mass="9354">MSKELAKMEAEIFELNQKVAMTSEIKSVLDSWVRYEASVREQQQKQLAEKVIANVRAQLQDPKVQNSLIEQCLTDMGKLSKA</sequence>
<name>A0ACC1HB71_9FUNG</name>
<organism evidence="1 2">
    <name type="scientific">Spiromyces aspiralis</name>
    <dbReference type="NCBI Taxonomy" id="68401"/>
    <lineage>
        <taxon>Eukaryota</taxon>
        <taxon>Fungi</taxon>
        <taxon>Fungi incertae sedis</taxon>
        <taxon>Zoopagomycota</taxon>
        <taxon>Kickxellomycotina</taxon>
        <taxon>Kickxellomycetes</taxon>
        <taxon>Kickxellales</taxon>
        <taxon>Kickxellaceae</taxon>
        <taxon>Spiromyces</taxon>
    </lineage>
</organism>
<keyword evidence="2" id="KW-1185">Reference proteome</keyword>